<dbReference type="EMBL" id="CM001488">
    <property type="protein sequence ID" value="EIM62633.1"/>
    <property type="molecule type" value="Genomic_DNA"/>
</dbReference>
<gene>
    <name evidence="2" type="ORF">DespoDRAFT_00626</name>
</gene>
<dbReference type="AlphaFoldDB" id="I5AZH0"/>
<dbReference type="PANTHER" id="PTHR36558:SF1">
    <property type="entry name" value="RESTRICTION ENDONUCLEASE DOMAIN-CONTAINING PROTEIN-RELATED"/>
    <property type="match status" value="1"/>
</dbReference>
<evidence type="ECO:0000313" key="3">
    <source>
        <dbReference type="Proteomes" id="UP000005778"/>
    </source>
</evidence>
<dbReference type="Gene3D" id="3.90.1570.10">
    <property type="entry name" value="tt1808, chain A"/>
    <property type="match status" value="1"/>
</dbReference>
<accession>I5AZH0</accession>
<dbReference type="eggNOG" id="COG4636">
    <property type="taxonomic scope" value="Bacteria"/>
</dbReference>
<protein>
    <recommendedName>
        <fullName evidence="1">Putative restriction endonuclease domain-containing protein</fullName>
    </recommendedName>
</protein>
<dbReference type="OrthoDB" id="5503005at2"/>
<sequence>MTTQPKEKNTMTQAEYLAMERSALDIKYEYFEGEIFAMVGARKNHVRINANLTRKIGNKFEATNTPCEVWPNDMRVKIENGYVYPDIAISCNDAEFEDNEFDTLTNPIVIIEILSESTEAFDRGKKFGFYQAIPTLQEYILVSQDRYYVEQFMRSNDGKWEYRSLKNVDQILKMESVNCELPLSEIYWDIEFEQKG</sequence>
<name>I5AZH0_9BACT</name>
<dbReference type="HOGENOM" id="CLU_076312_6_0_7"/>
<dbReference type="InterPro" id="IPR008538">
    <property type="entry name" value="Uma2"/>
</dbReference>
<dbReference type="PANTHER" id="PTHR36558">
    <property type="entry name" value="GLR1098 PROTEIN"/>
    <property type="match status" value="1"/>
</dbReference>
<dbReference type="CDD" id="cd06260">
    <property type="entry name" value="DUF820-like"/>
    <property type="match status" value="1"/>
</dbReference>
<organism evidence="2 3">
    <name type="scientific">Desulfobacter postgatei 2ac9</name>
    <dbReference type="NCBI Taxonomy" id="879212"/>
    <lineage>
        <taxon>Bacteria</taxon>
        <taxon>Pseudomonadati</taxon>
        <taxon>Thermodesulfobacteriota</taxon>
        <taxon>Desulfobacteria</taxon>
        <taxon>Desulfobacterales</taxon>
        <taxon>Desulfobacteraceae</taxon>
        <taxon>Desulfobacter</taxon>
    </lineage>
</organism>
<dbReference type="SUPFAM" id="SSF52980">
    <property type="entry name" value="Restriction endonuclease-like"/>
    <property type="match status" value="1"/>
</dbReference>
<evidence type="ECO:0000259" key="1">
    <source>
        <dbReference type="Pfam" id="PF05685"/>
    </source>
</evidence>
<proteinExistence type="predicted"/>
<reference evidence="2 3" key="2">
    <citation type="submission" date="2012-02" db="EMBL/GenBank/DDBJ databases">
        <title>Improved High-Quality Draft sequence of Desulfobacter postgatei 2ac9.</title>
        <authorList>
            <consortium name="US DOE Joint Genome Institute"/>
            <person name="Lucas S."/>
            <person name="Han J."/>
            <person name="Lapidus A."/>
            <person name="Cheng J.-F."/>
            <person name="Goodwin L."/>
            <person name="Pitluck S."/>
            <person name="Peters L."/>
            <person name="Ovchinnikova G."/>
            <person name="Held B."/>
            <person name="Detter J.C."/>
            <person name="Han C."/>
            <person name="Tapia R."/>
            <person name="Land M."/>
            <person name="Hauser L."/>
            <person name="Kyrpides N."/>
            <person name="Ivanova N."/>
            <person name="Pagani I."/>
            <person name="Orellana R."/>
            <person name="Lovley D."/>
            <person name="Woyke T."/>
        </authorList>
    </citation>
    <scope>NUCLEOTIDE SEQUENCE [LARGE SCALE GENOMIC DNA]</scope>
    <source>
        <strain evidence="2 3">2ac9</strain>
    </source>
</reference>
<dbReference type="Pfam" id="PF05685">
    <property type="entry name" value="Uma2"/>
    <property type="match status" value="1"/>
</dbReference>
<dbReference type="InterPro" id="IPR011335">
    <property type="entry name" value="Restrct_endonuc-II-like"/>
</dbReference>
<evidence type="ECO:0000313" key="2">
    <source>
        <dbReference type="EMBL" id="EIM62633.1"/>
    </source>
</evidence>
<dbReference type="Proteomes" id="UP000005778">
    <property type="component" value="Chromosome"/>
</dbReference>
<feature type="domain" description="Putative restriction endonuclease" evidence="1">
    <location>
        <begin position="14"/>
        <end position="175"/>
    </location>
</feature>
<keyword evidence="3" id="KW-1185">Reference proteome</keyword>
<reference evidence="2 3" key="1">
    <citation type="submission" date="2011-09" db="EMBL/GenBank/DDBJ databases">
        <authorList>
            <consortium name="US DOE Joint Genome Institute (JGI-PGF)"/>
            <person name="Lucas S."/>
            <person name="Han J."/>
            <person name="Lapidus A."/>
            <person name="Cheng J.-F."/>
            <person name="Goodwin L."/>
            <person name="Pitluck S."/>
            <person name="Peters L."/>
            <person name="Land M.L."/>
            <person name="Hauser L."/>
            <person name="Orellana R."/>
            <person name="Lovley D."/>
            <person name="Woyke T.J."/>
        </authorList>
    </citation>
    <scope>NUCLEOTIDE SEQUENCE [LARGE SCALE GENOMIC DNA]</scope>
    <source>
        <strain evidence="2 3">2ac9</strain>
    </source>
</reference>
<dbReference type="RefSeq" id="WP_004071267.1">
    <property type="nucleotide sequence ID" value="NZ_CM001488.1"/>
</dbReference>
<dbReference type="InterPro" id="IPR012296">
    <property type="entry name" value="Nuclease_put_TT1808"/>
</dbReference>